<keyword evidence="3" id="KW-1185">Reference proteome</keyword>
<name>A0AA87Z9T1_FICCA</name>
<comment type="caution">
    <text evidence="2">The sequence shown here is derived from an EMBL/GenBank/DDBJ whole genome shotgun (WGS) entry which is preliminary data.</text>
</comment>
<protein>
    <submittedName>
        <fullName evidence="2">Uncharacterized protein</fullName>
    </submittedName>
</protein>
<sequence>MTHRRSSKIPTTKTVFSQASVRRLLSPYTRSDPCRGSSPTCLPKAPMSEVRLRRHYDSVSAGLRDDMNREALVVADRHALELVEGSQASARDGVELATDTVGGEGRVGG</sequence>
<feature type="region of interest" description="Disordered" evidence="1">
    <location>
        <begin position="90"/>
        <end position="109"/>
    </location>
</feature>
<dbReference type="EMBL" id="BTGU01000003">
    <property type="protein sequence ID" value="GMN30587.1"/>
    <property type="molecule type" value="Genomic_DNA"/>
</dbReference>
<accession>A0AA87Z9T1</accession>
<evidence type="ECO:0000256" key="1">
    <source>
        <dbReference type="SAM" id="MobiDB-lite"/>
    </source>
</evidence>
<reference evidence="2" key="1">
    <citation type="submission" date="2023-07" db="EMBL/GenBank/DDBJ databases">
        <title>draft genome sequence of fig (Ficus carica).</title>
        <authorList>
            <person name="Takahashi T."/>
            <person name="Nishimura K."/>
        </authorList>
    </citation>
    <scope>NUCLEOTIDE SEQUENCE</scope>
</reference>
<dbReference type="AlphaFoldDB" id="A0AA87Z9T1"/>
<organism evidence="2 3">
    <name type="scientific">Ficus carica</name>
    <name type="common">Common fig</name>
    <dbReference type="NCBI Taxonomy" id="3494"/>
    <lineage>
        <taxon>Eukaryota</taxon>
        <taxon>Viridiplantae</taxon>
        <taxon>Streptophyta</taxon>
        <taxon>Embryophyta</taxon>
        <taxon>Tracheophyta</taxon>
        <taxon>Spermatophyta</taxon>
        <taxon>Magnoliopsida</taxon>
        <taxon>eudicotyledons</taxon>
        <taxon>Gunneridae</taxon>
        <taxon>Pentapetalae</taxon>
        <taxon>rosids</taxon>
        <taxon>fabids</taxon>
        <taxon>Rosales</taxon>
        <taxon>Moraceae</taxon>
        <taxon>Ficeae</taxon>
        <taxon>Ficus</taxon>
    </lineage>
</organism>
<dbReference type="Gramene" id="FCD_00025131-RA">
    <property type="protein sequence ID" value="FCD_00025131-RA:cds"/>
    <property type="gene ID" value="FCD_00025131"/>
</dbReference>
<evidence type="ECO:0000313" key="3">
    <source>
        <dbReference type="Proteomes" id="UP001187192"/>
    </source>
</evidence>
<gene>
    <name evidence="2" type="ORF">TIFTF001_002871</name>
</gene>
<dbReference type="Proteomes" id="UP001187192">
    <property type="component" value="Unassembled WGS sequence"/>
</dbReference>
<proteinExistence type="predicted"/>
<evidence type="ECO:0000313" key="2">
    <source>
        <dbReference type="EMBL" id="GMN30587.1"/>
    </source>
</evidence>